<dbReference type="RefSeq" id="WP_058347695.1">
    <property type="nucleotide sequence ID" value="NZ_PJRS01000022.1"/>
</dbReference>
<dbReference type="Proteomes" id="UP000234479">
    <property type="component" value="Unassembled WGS sequence"/>
</dbReference>
<sequence>MRHPFRAPEYRALAATALEAAGASSLPHVQAKHEQAARTWSELADAEDARMAARAQTPPSGV</sequence>
<proteinExistence type="predicted"/>
<dbReference type="EMBL" id="PJRS01000022">
    <property type="protein sequence ID" value="PLR24898.1"/>
    <property type="molecule type" value="Genomic_DNA"/>
</dbReference>
<organism evidence="1 2">
    <name type="scientific">Caulobacter zeae</name>
    <dbReference type="NCBI Taxonomy" id="2055137"/>
    <lineage>
        <taxon>Bacteria</taxon>
        <taxon>Pseudomonadati</taxon>
        <taxon>Pseudomonadota</taxon>
        <taxon>Alphaproteobacteria</taxon>
        <taxon>Caulobacterales</taxon>
        <taxon>Caulobacteraceae</taxon>
        <taxon>Caulobacter</taxon>
    </lineage>
</organism>
<protein>
    <submittedName>
        <fullName evidence="1">Uncharacterized protein</fullName>
    </submittedName>
</protein>
<comment type="caution">
    <text evidence="1">The sequence shown here is derived from an EMBL/GenBank/DDBJ whole genome shotgun (WGS) entry which is preliminary data.</text>
</comment>
<gene>
    <name evidence="1" type="ORF">SGCZBJ_11685</name>
</gene>
<evidence type="ECO:0000313" key="2">
    <source>
        <dbReference type="Proteomes" id="UP000234479"/>
    </source>
</evidence>
<keyword evidence="2" id="KW-1185">Reference proteome</keyword>
<dbReference type="AlphaFoldDB" id="A0A2N5DFQ4"/>
<reference evidence="1 2" key="1">
    <citation type="submission" date="2017-12" db="EMBL/GenBank/DDBJ databases">
        <title>The genome sequence of Caulobacter sp. 410.</title>
        <authorList>
            <person name="Gao J."/>
            <person name="Mao X."/>
            <person name="Sun J."/>
        </authorList>
    </citation>
    <scope>NUCLEOTIDE SEQUENCE [LARGE SCALE GENOMIC DNA]</scope>
    <source>
        <strain evidence="1 2">410</strain>
    </source>
</reference>
<evidence type="ECO:0000313" key="1">
    <source>
        <dbReference type="EMBL" id="PLR24898.1"/>
    </source>
</evidence>
<name>A0A2N5DFQ4_9CAUL</name>
<accession>A0A2N5DFQ4</accession>